<dbReference type="InterPro" id="IPR029063">
    <property type="entry name" value="SAM-dependent_MTases_sf"/>
</dbReference>
<evidence type="ECO:0000259" key="2">
    <source>
        <dbReference type="Pfam" id="PF13649"/>
    </source>
</evidence>
<proteinExistence type="predicted"/>
<dbReference type="SUPFAM" id="SSF53335">
    <property type="entry name" value="S-adenosyl-L-methionine-dependent methyltransferases"/>
    <property type="match status" value="1"/>
</dbReference>
<sequence length="230" mass="26100">MRTLDPVQTERETEFLARQLPLPEYRHILDLCCGTGRHAHALARRGYEVVGVDRDGLAVEEARMQAPTGCLFLQADLRDIGGVPGPFDAVTILWQSFGYFDDDTNAAVLHEVHAKLRPGGRLILDVYHRGFFERHQGEQAFERGGLPVREHKRMDGPRLRVDLTYGEGRTGDSFDWRLYTPEELRDLARSRGFTCLLTCTGFDEERPASADVPRMQLVFVREENSTLSPT</sequence>
<feature type="domain" description="Methyltransferase" evidence="2">
    <location>
        <begin position="28"/>
        <end position="120"/>
    </location>
</feature>
<evidence type="ECO:0000313" key="3">
    <source>
        <dbReference type="EMBL" id="GBF07347.1"/>
    </source>
</evidence>
<evidence type="ECO:0000256" key="1">
    <source>
        <dbReference type="ARBA" id="ARBA00022679"/>
    </source>
</evidence>
<comment type="caution">
    <text evidence="3">The sequence shown here is derived from an EMBL/GenBank/DDBJ whole genome shotgun (WGS) entry which is preliminary data.</text>
</comment>
<dbReference type="CDD" id="cd02440">
    <property type="entry name" value="AdoMet_MTases"/>
    <property type="match status" value="1"/>
</dbReference>
<keyword evidence="1" id="KW-0808">Transferase</keyword>
<dbReference type="EMBL" id="BFAG01000014">
    <property type="protein sequence ID" value="GBF07347.1"/>
    <property type="molecule type" value="Genomic_DNA"/>
</dbReference>
<dbReference type="Pfam" id="PF13649">
    <property type="entry name" value="Methyltransf_25"/>
    <property type="match status" value="1"/>
</dbReference>
<dbReference type="GO" id="GO:0016740">
    <property type="term" value="F:transferase activity"/>
    <property type="evidence" value="ECO:0007669"/>
    <property type="project" value="UniProtKB-KW"/>
</dbReference>
<accession>A0A2I9DWG3</accession>
<dbReference type="Gene3D" id="3.40.50.150">
    <property type="entry name" value="Vaccinia Virus protein VP39"/>
    <property type="match status" value="1"/>
</dbReference>
<dbReference type="InterPro" id="IPR041698">
    <property type="entry name" value="Methyltransf_25"/>
</dbReference>
<dbReference type="PANTHER" id="PTHR43861">
    <property type="entry name" value="TRANS-ACONITATE 2-METHYLTRANSFERASE-RELATED"/>
    <property type="match status" value="1"/>
</dbReference>
<dbReference type="Proteomes" id="UP000236569">
    <property type="component" value="Unassembled WGS sequence"/>
</dbReference>
<reference evidence="4" key="1">
    <citation type="submission" date="2018-01" db="EMBL/GenBank/DDBJ databases">
        <title>Draft Genome Sequence of the Radioresistant Bacterium Deinococcus aerius TR0125, Isolated from the Higher Atmosphere above Japan.</title>
        <authorList>
            <person name="Satoh K."/>
            <person name="Arai H."/>
            <person name="Sanzen T."/>
            <person name="Kawaguchi Y."/>
            <person name="Hayashi H."/>
            <person name="Yokobori S."/>
            <person name="Yamagishi A."/>
            <person name="Oono Y."/>
            <person name="Narumi I."/>
        </authorList>
    </citation>
    <scope>NUCLEOTIDE SEQUENCE [LARGE SCALE GENOMIC DNA]</scope>
    <source>
        <strain evidence="4">TR0125</strain>
    </source>
</reference>
<keyword evidence="4" id="KW-1185">Reference proteome</keyword>
<dbReference type="Gene3D" id="2.20.25.110">
    <property type="entry name" value="S-adenosyl-L-methionine-dependent methyltransferases"/>
    <property type="match status" value="1"/>
</dbReference>
<gene>
    <name evidence="3" type="ORF">DAERI_140008</name>
</gene>
<evidence type="ECO:0000313" key="4">
    <source>
        <dbReference type="Proteomes" id="UP000236569"/>
    </source>
</evidence>
<protein>
    <recommendedName>
        <fullName evidence="2">Methyltransferase domain-containing protein</fullName>
    </recommendedName>
</protein>
<dbReference type="AlphaFoldDB" id="A0A2I9DWG3"/>
<organism evidence="3 4">
    <name type="scientific">Deinococcus aerius</name>
    <dbReference type="NCBI Taxonomy" id="200253"/>
    <lineage>
        <taxon>Bacteria</taxon>
        <taxon>Thermotogati</taxon>
        <taxon>Deinococcota</taxon>
        <taxon>Deinococci</taxon>
        <taxon>Deinococcales</taxon>
        <taxon>Deinococcaceae</taxon>
        <taxon>Deinococcus</taxon>
    </lineage>
</organism>
<name>A0A2I9DWG3_9DEIO</name>